<accession>A0A1N6G3I6</accession>
<sequence length="1045" mass="116768">MSDYLQLCPTPRWLRIRWIYLAWIPVTCLSTAASANRTPTSTYYQQETRELRGRVTDESKTPLPGVTVTLKGSKQGTVTDASGFYSLKVAAASGILEFTFIGYAKQEQAYADFKGVDIQMTFDQKALGEVVVVGYGTQKKVNMVGAVSAIKVDEAITSRALPNASSALSGLVPGLAVTQSTGMAGRNGAALMIRGLGTVNNANPLVVVDGMPDVDINLININDIESISVLKDATSASVYGSRAANGVILITTKSGKGLKKTQLNFSGSLALTKPTKAFDFMPDYARGLTMHQRQAAVGTLRPLWDFKDGTIDQWMAMSMIDPLRYPNTDWWDVIIRDGQLQNYNVSAAGGGENSNFFISLGVVDEKGLQINNDFTRYNARFNYDYKLRKNMNVGVRFNGSWTKFVYALEDGFTDDNVSNTAGFDLQYAIAGITPYDPVSGYYGGVMAYNEDAQAYNPFTVYQNTLNRQNRQGANSTFYLDWSPIEGLTARVDYSLNYYNQFRWNAATPNRAYNFQSNTFGTRTYVGDNAGVGNFTNTGYKTLLNGSLNYKRTFAKNHEISAMVVYTEEYWYDRYQGSTRNDRLHPTLHEIDAALTTTQTTGGNSSTEGLLSYIGRFNYTAFNKYLFEFNGRIDGSSKFLPGHQYGFFPSVALGWRFTEENFIKQYTENILSQGKFRISYGSLGNNSGINRYEQQPTLADAAYMIGDNASKGFVNRKLVNSSLSWEKNTVLNIGLDLGFFDNRLSAELDYYNRLTTGMVRPSEMSIMLTGAYDAPRRNIGDLRNKGVELNLTWSDKIGEIKYGVNLNGSYNSTTLEKWNEFLGKGYTFLNMPYHFLYTFEDLGVAQTWEDVYNATPQNASPGDILRKDLNGDGRITAEDKKAYPNIQRDRPTTYFALGANVGWKGIDLSFLFQGATGRKDYIMNNYNNTSPSAKRYAWTWDQWYNIWSLDNRGGSLPRLSGNANREETSFWLDDMTYLRLKNIQLGYTIPSNLLKRIGVNSFRIFGSAENIMTLTNFRGLDPEATGNRSNAYPVNKSYSAGVNVGF</sequence>
<dbReference type="InterPro" id="IPR023996">
    <property type="entry name" value="TonB-dep_OMP_SusC/RagA"/>
</dbReference>
<dbReference type="OrthoDB" id="899266at2"/>
<dbReference type="Pfam" id="PF00593">
    <property type="entry name" value="TonB_dep_Rec_b-barrel"/>
    <property type="match status" value="1"/>
</dbReference>
<evidence type="ECO:0000313" key="14">
    <source>
        <dbReference type="Proteomes" id="UP000185003"/>
    </source>
</evidence>
<evidence type="ECO:0000256" key="4">
    <source>
        <dbReference type="ARBA" id="ARBA00022692"/>
    </source>
</evidence>
<keyword evidence="3 8" id="KW-1134">Transmembrane beta strand</keyword>
<dbReference type="Gene3D" id="2.170.130.10">
    <property type="entry name" value="TonB-dependent receptor, plug domain"/>
    <property type="match status" value="1"/>
</dbReference>
<evidence type="ECO:0000256" key="6">
    <source>
        <dbReference type="ARBA" id="ARBA00023136"/>
    </source>
</evidence>
<dbReference type="InterPro" id="IPR023997">
    <property type="entry name" value="TonB-dep_OMP_SusC/RagA_CS"/>
</dbReference>
<keyword evidence="6 8" id="KW-0472">Membrane</keyword>
<dbReference type="SUPFAM" id="SSF49464">
    <property type="entry name" value="Carboxypeptidase regulatory domain-like"/>
    <property type="match status" value="1"/>
</dbReference>
<feature type="domain" description="TonB-dependent receptor-like beta-barrel" evidence="11">
    <location>
        <begin position="422"/>
        <end position="902"/>
    </location>
</feature>
<dbReference type="EMBL" id="FSRA01000001">
    <property type="protein sequence ID" value="SIO02057.1"/>
    <property type="molecule type" value="Genomic_DNA"/>
</dbReference>
<evidence type="ECO:0000256" key="2">
    <source>
        <dbReference type="ARBA" id="ARBA00022448"/>
    </source>
</evidence>
<dbReference type="SUPFAM" id="SSF56935">
    <property type="entry name" value="Porins"/>
    <property type="match status" value="1"/>
</dbReference>
<dbReference type="InterPro" id="IPR036942">
    <property type="entry name" value="Beta-barrel_TonB_sf"/>
</dbReference>
<dbReference type="GO" id="GO:0009279">
    <property type="term" value="C:cell outer membrane"/>
    <property type="evidence" value="ECO:0007669"/>
    <property type="project" value="UniProtKB-SubCell"/>
</dbReference>
<dbReference type="InterPro" id="IPR037066">
    <property type="entry name" value="Plug_dom_sf"/>
</dbReference>
<dbReference type="STRING" id="536979.SAMN04488055_2557"/>
<organism evidence="13 14">
    <name type="scientific">Chitinophaga niabensis</name>
    <dbReference type="NCBI Taxonomy" id="536979"/>
    <lineage>
        <taxon>Bacteria</taxon>
        <taxon>Pseudomonadati</taxon>
        <taxon>Bacteroidota</taxon>
        <taxon>Chitinophagia</taxon>
        <taxon>Chitinophagales</taxon>
        <taxon>Chitinophagaceae</taxon>
        <taxon>Chitinophaga</taxon>
    </lineage>
</organism>
<evidence type="ECO:0000256" key="7">
    <source>
        <dbReference type="ARBA" id="ARBA00023237"/>
    </source>
</evidence>
<gene>
    <name evidence="13" type="ORF">SAMN04488055_2557</name>
</gene>
<feature type="signal peptide" evidence="10">
    <location>
        <begin position="1"/>
        <end position="35"/>
    </location>
</feature>
<dbReference type="InterPro" id="IPR039426">
    <property type="entry name" value="TonB-dep_rcpt-like"/>
</dbReference>
<dbReference type="AlphaFoldDB" id="A0A1N6G3I6"/>
<name>A0A1N6G3I6_9BACT</name>
<dbReference type="Pfam" id="PF13715">
    <property type="entry name" value="CarbopepD_reg_2"/>
    <property type="match status" value="1"/>
</dbReference>
<keyword evidence="4 8" id="KW-0812">Transmembrane</keyword>
<proteinExistence type="inferred from homology"/>
<dbReference type="Gene3D" id="2.40.170.20">
    <property type="entry name" value="TonB-dependent receptor, beta-barrel domain"/>
    <property type="match status" value="1"/>
</dbReference>
<dbReference type="InterPro" id="IPR008969">
    <property type="entry name" value="CarboxyPept-like_regulatory"/>
</dbReference>
<keyword evidence="7 8" id="KW-0998">Cell outer membrane</keyword>
<dbReference type="PROSITE" id="PS52016">
    <property type="entry name" value="TONB_DEPENDENT_REC_3"/>
    <property type="match status" value="1"/>
</dbReference>
<keyword evidence="5 9" id="KW-0798">TonB box</keyword>
<dbReference type="InterPro" id="IPR000531">
    <property type="entry name" value="Beta-barrel_TonB"/>
</dbReference>
<comment type="similarity">
    <text evidence="8 9">Belongs to the TonB-dependent receptor family.</text>
</comment>
<evidence type="ECO:0000313" key="13">
    <source>
        <dbReference type="EMBL" id="SIO02057.1"/>
    </source>
</evidence>
<dbReference type="Pfam" id="PF07715">
    <property type="entry name" value="Plug"/>
    <property type="match status" value="1"/>
</dbReference>
<keyword evidence="2 8" id="KW-0813">Transport</keyword>
<evidence type="ECO:0000256" key="5">
    <source>
        <dbReference type="ARBA" id="ARBA00023077"/>
    </source>
</evidence>
<evidence type="ECO:0000256" key="10">
    <source>
        <dbReference type="SAM" id="SignalP"/>
    </source>
</evidence>
<dbReference type="Proteomes" id="UP000185003">
    <property type="component" value="Unassembled WGS sequence"/>
</dbReference>
<evidence type="ECO:0000259" key="12">
    <source>
        <dbReference type="Pfam" id="PF07715"/>
    </source>
</evidence>
<evidence type="ECO:0000256" key="1">
    <source>
        <dbReference type="ARBA" id="ARBA00004571"/>
    </source>
</evidence>
<dbReference type="Gene3D" id="2.60.40.1120">
    <property type="entry name" value="Carboxypeptidase-like, regulatory domain"/>
    <property type="match status" value="1"/>
</dbReference>
<comment type="subcellular location">
    <subcellularLocation>
        <location evidence="1 8">Cell outer membrane</location>
        <topology evidence="1 8">Multi-pass membrane protein</topology>
    </subcellularLocation>
</comment>
<dbReference type="NCBIfam" id="TIGR04056">
    <property type="entry name" value="OMP_RagA_SusC"/>
    <property type="match status" value="1"/>
</dbReference>
<keyword evidence="10" id="KW-0732">Signal</keyword>
<dbReference type="NCBIfam" id="TIGR04057">
    <property type="entry name" value="SusC_RagA_signa"/>
    <property type="match status" value="1"/>
</dbReference>
<evidence type="ECO:0000256" key="9">
    <source>
        <dbReference type="RuleBase" id="RU003357"/>
    </source>
</evidence>
<keyword evidence="14" id="KW-1185">Reference proteome</keyword>
<evidence type="ECO:0000259" key="11">
    <source>
        <dbReference type="Pfam" id="PF00593"/>
    </source>
</evidence>
<protein>
    <submittedName>
        <fullName evidence="13">TonB-linked outer membrane protein, SusC/RagA family</fullName>
    </submittedName>
</protein>
<evidence type="ECO:0000256" key="8">
    <source>
        <dbReference type="PROSITE-ProRule" id="PRU01360"/>
    </source>
</evidence>
<reference evidence="14" key="1">
    <citation type="submission" date="2016-11" db="EMBL/GenBank/DDBJ databases">
        <authorList>
            <person name="Varghese N."/>
            <person name="Submissions S."/>
        </authorList>
    </citation>
    <scope>NUCLEOTIDE SEQUENCE [LARGE SCALE GENOMIC DNA]</scope>
    <source>
        <strain evidence="14">DSM 24787</strain>
    </source>
</reference>
<feature type="domain" description="TonB-dependent receptor plug" evidence="12">
    <location>
        <begin position="144"/>
        <end position="247"/>
    </location>
</feature>
<dbReference type="InterPro" id="IPR012910">
    <property type="entry name" value="Plug_dom"/>
</dbReference>
<evidence type="ECO:0000256" key="3">
    <source>
        <dbReference type="ARBA" id="ARBA00022452"/>
    </source>
</evidence>
<feature type="chain" id="PRO_5012681169" evidence="10">
    <location>
        <begin position="36"/>
        <end position="1045"/>
    </location>
</feature>